<dbReference type="InterPro" id="IPR018980">
    <property type="entry name" value="FERM_PH-like_C"/>
</dbReference>
<evidence type="ECO:0000256" key="6">
    <source>
        <dbReference type="SAM" id="MobiDB-lite"/>
    </source>
</evidence>
<keyword evidence="3" id="KW-0963">Cytoplasm</keyword>
<protein>
    <submittedName>
        <fullName evidence="9">FERM domain-containing protein 4A-like</fullName>
    </submittedName>
</protein>
<dbReference type="CDD" id="cd14473">
    <property type="entry name" value="FERM_B-lobe"/>
    <property type="match status" value="1"/>
</dbReference>
<dbReference type="InterPro" id="IPR019747">
    <property type="entry name" value="FERM_CS"/>
</dbReference>
<dbReference type="InterPro" id="IPR000299">
    <property type="entry name" value="FERM_domain"/>
</dbReference>
<dbReference type="InterPro" id="IPR035963">
    <property type="entry name" value="FERM_2"/>
</dbReference>
<keyword evidence="4" id="KW-0965">Cell junction</keyword>
<evidence type="ECO:0000256" key="3">
    <source>
        <dbReference type="ARBA" id="ARBA00022490"/>
    </source>
</evidence>
<dbReference type="Pfam" id="PF09379">
    <property type="entry name" value="FERM_N"/>
    <property type="match status" value="1"/>
</dbReference>
<feature type="region of interest" description="Disordered" evidence="6">
    <location>
        <begin position="608"/>
        <end position="723"/>
    </location>
</feature>
<feature type="domain" description="FERM" evidence="7">
    <location>
        <begin position="1"/>
        <end position="338"/>
    </location>
</feature>
<evidence type="ECO:0000313" key="9">
    <source>
        <dbReference type="RefSeq" id="XP_022246978.1"/>
    </source>
</evidence>
<evidence type="ECO:0000256" key="5">
    <source>
        <dbReference type="ARBA" id="ARBA00023054"/>
    </source>
</evidence>
<evidence type="ECO:0000313" key="8">
    <source>
        <dbReference type="Proteomes" id="UP000694941"/>
    </source>
</evidence>
<dbReference type="InterPro" id="IPR041785">
    <property type="entry name" value="FRMD4A/B_FERM_C"/>
</dbReference>
<dbReference type="Pfam" id="PF11819">
    <property type="entry name" value="CUPID"/>
    <property type="match status" value="1"/>
</dbReference>
<dbReference type="InterPro" id="IPR047176">
    <property type="entry name" value="FRMD4A/B"/>
</dbReference>
<reference evidence="9" key="1">
    <citation type="submission" date="2025-08" db="UniProtKB">
        <authorList>
            <consortium name="RefSeq"/>
        </authorList>
    </citation>
    <scope>IDENTIFICATION</scope>
    <source>
        <tissue evidence="9">Muscle</tissue>
    </source>
</reference>
<proteinExistence type="predicted"/>
<feature type="region of interest" description="Disordered" evidence="6">
    <location>
        <begin position="541"/>
        <end position="573"/>
    </location>
</feature>
<feature type="compositionally biased region" description="Low complexity" evidence="6">
    <location>
        <begin position="364"/>
        <end position="382"/>
    </location>
</feature>
<dbReference type="SUPFAM" id="SSF50729">
    <property type="entry name" value="PH domain-like"/>
    <property type="match status" value="1"/>
</dbReference>
<dbReference type="InterPro" id="IPR018979">
    <property type="entry name" value="FERM_N"/>
</dbReference>
<accession>A0ABM1STM2</accession>
<keyword evidence="8" id="KW-1185">Reference proteome</keyword>
<feature type="region of interest" description="Disordered" evidence="6">
    <location>
        <begin position="364"/>
        <end position="395"/>
    </location>
</feature>
<dbReference type="InterPro" id="IPR019748">
    <property type="entry name" value="FERM_central"/>
</dbReference>
<feature type="compositionally biased region" description="Basic residues" evidence="6">
    <location>
        <begin position="831"/>
        <end position="847"/>
    </location>
</feature>
<dbReference type="InterPro" id="IPR011993">
    <property type="entry name" value="PH-like_dom_sf"/>
</dbReference>
<dbReference type="Pfam" id="PF00373">
    <property type="entry name" value="FERM_M"/>
    <property type="match status" value="1"/>
</dbReference>
<feature type="compositionally biased region" description="Basic and acidic residues" evidence="6">
    <location>
        <begin position="386"/>
        <end position="395"/>
    </location>
</feature>
<dbReference type="RefSeq" id="XP_022246978.1">
    <property type="nucleotide sequence ID" value="XM_022391270.1"/>
</dbReference>
<dbReference type="InterPro" id="IPR029071">
    <property type="entry name" value="Ubiquitin-like_domsf"/>
</dbReference>
<dbReference type="InterPro" id="IPR014352">
    <property type="entry name" value="FERM/acyl-CoA-bd_prot_sf"/>
</dbReference>
<dbReference type="SUPFAM" id="SSF54236">
    <property type="entry name" value="Ubiquitin-like"/>
    <property type="match status" value="1"/>
</dbReference>
<organism evidence="8 9">
    <name type="scientific">Limulus polyphemus</name>
    <name type="common">Atlantic horseshoe crab</name>
    <dbReference type="NCBI Taxonomy" id="6850"/>
    <lineage>
        <taxon>Eukaryota</taxon>
        <taxon>Metazoa</taxon>
        <taxon>Ecdysozoa</taxon>
        <taxon>Arthropoda</taxon>
        <taxon>Chelicerata</taxon>
        <taxon>Merostomata</taxon>
        <taxon>Xiphosura</taxon>
        <taxon>Limulidae</taxon>
        <taxon>Limulus</taxon>
    </lineage>
</organism>
<dbReference type="InterPro" id="IPR021774">
    <property type="entry name" value="CUPID"/>
</dbReference>
<dbReference type="PANTHER" id="PTHR46079:SF2">
    <property type="entry name" value="FERM DOMAIN-CONTAINING PROTEIN"/>
    <property type="match status" value="1"/>
</dbReference>
<dbReference type="Pfam" id="PF09380">
    <property type="entry name" value="FERM_C"/>
    <property type="match status" value="1"/>
</dbReference>
<evidence type="ECO:0000259" key="7">
    <source>
        <dbReference type="PROSITE" id="PS50057"/>
    </source>
</evidence>
<dbReference type="PROSITE" id="PS50057">
    <property type="entry name" value="FERM_3"/>
    <property type="match status" value="1"/>
</dbReference>
<dbReference type="SUPFAM" id="SSF47031">
    <property type="entry name" value="Second domain of FERM"/>
    <property type="match status" value="1"/>
</dbReference>
<dbReference type="PANTHER" id="PTHR46079">
    <property type="entry name" value="FERM DOMAIN-CONTAINING PROTEIN 4"/>
    <property type="match status" value="1"/>
</dbReference>
<feature type="region of interest" description="Disordered" evidence="6">
    <location>
        <begin position="1124"/>
        <end position="1148"/>
    </location>
</feature>
<dbReference type="GeneID" id="106463694"/>
<gene>
    <name evidence="9" type="primary">LOC106463694</name>
</gene>
<dbReference type="Gene3D" id="1.20.80.10">
    <property type="match status" value="1"/>
</dbReference>
<feature type="compositionally biased region" description="Polar residues" evidence="6">
    <location>
        <begin position="693"/>
        <end position="712"/>
    </location>
</feature>
<evidence type="ECO:0000256" key="4">
    <source>
        <dbReference type="ARBA" id="ARBA00022949"/>
    </source>
</evidence>
<evidence type="ECO:0000256" key="1">
    <source>
        <dbReference type="ARBA" id="ARBA00004282"/>
    </source>
</evidence>
<keyword evidence="5" id="KW-0175">Coiled coil</keyword>
<feature type="region of interest" description="Disordered" evidence="6">
    <location>
        <begin position="963"/>
        <end position="1007"/>
    </location>
</feature>
<dbReference type="CDD" id="cd13191">
    <property type="entry name" value="FERM_C_FRMD4A_FRMD4B"/>
    <property type="match status" value="1"/>
</dbReference>
<comment type="subcellular location">
    <subcellularLocation>
        <location evidence="1">Cell junction</location>
    </subcellularLocation>
    <subcellularLocation>
        <location evidence="2">Cytoplasm</location>
    </subcellularLocation>
</comment>
<dbReference type="PROSITE" id="PS00661">
    <property type="entry name" value="FERM_2"/>
    <property type="match status" value="1"/>
</dbReference>
<name>A0ABM1STM2_LIMPO</name>
<feature type="compositionally biased region" description="Low complexity" evidence="6">
    <location>
        <begin position="654"/>
        <end position="667"/>
    </location>
</feature>
<dbReference type="Proteomes" id="UP000694941">
    <property type="component" value="Unplaced"/>
</dbReference>
<dbReference type="Gene3D" id="2.30.29.30">
    <property type="entry name" value="Pleckstrin-homology domain (PH domain)/Phosphotyrosine-binding domain (PTB)"/>
    <property type="match status" value="1"/>
</dbReference>
<evidence type="ECO:0000256" key="2">
    <source>
        <dbReference type="ARBA" id="ARBA00004496"/>
    </source>
</evidence>
<sequence length="1272" mass="142372">MNFVIEQKASSALDMTDVVWLTYRNIFFFAFSHTLLESIMAEGKQSQVVLLDNHTLDILIQPKLYAGELLDMVASHFNLKEKEYFGLAFLDDTGLLWFSSDTVKKTSTGTTETDSETAFQLAALALQVSDGDYVDEDRTNTLLKKLAVLPTSVFKEHPSLQICKDKVVGYYKKLLGQSRGEAIVNYMSIVESLPTYGIHFYEVKDKGGIPWWLGLNYKGISQYDFVDRKNPRKIFPWKHLDNLYFRDKKFSVEVHSPRRVVHALSSFNLYEDAIEEPLENLDELSDAITDPTTLVSVSRRTFGPGNVTVYVWFASNQALTKCIWSMAVAQHQFYLDKKHCKSRVSIVRSLAEIAADLSRSVQSLSSNSSTSNLSRSASSHSLPTLKTEDEQSEESHLIKQDMLGVLKARKAALEETLKKKIEDLRALCIKEGELTGELPPEMPLAPGELPPTIRRRVGTTFTLNDKLISKAKSKEEEALEKLELQYEIQSKITSAALQLANDVSATKTVRKQRRAACHQSQRKLEELEKRLEVLRKQTEGLRAKCTKHSSDGEASEDSMSHSTDDNEMGFPEKSVNLSDLNITLSPRPNKLEEANNQVNRVLAPIKVPSPVPSSSSSSLQLSATPNSAPPSPIKSRQSHPVHISGSSTMPPASPFSRSCSSRGSSHSLGNQRSKIRPVYHSRPSSHNEHYTRPGSQSTVSAGSDSYDNISTSGGSGPFLRSPYQNRFESSLNLESSNLYSVPTQRTSQAFDTQDDMLVLSPSEVQDLGLMSRHNSLETRHRSSVRQRKTRHASENIPCRPTVKVSPSYDERLCYLRTLEEGQRTVNTLPYHHHHHSSYHHPKKHHNSSKPDSRSLDSLAYHPDEDYPVFDDHHTSHESLEHSISENKLGNCPLTQSVAQYKYVENLHVSEPELNYTIRSKQTVDSQCVHQVDHKIPRFLVILIYDDCTLGQFSLKDAQIDDVHAGSSHNLSPKPKTKDWVETSLDSPLPPRKSKFKENRTSSSSSVHPPVVQLISANAEPLEPINNLSQHKEEFSVVTGAQVAKPQVPFISQPFSQSSTENTLSPHKAVIMENNLSFSPPPPSFSSHKAGIEVNVVSMGHFQPYWEETKPYEISDFYKYSTKHRKQNSASGQHTSLSNLHANASGQQPGQANFASEMLLGPEPDSAMSQLSPVVTNCFKNQQRFGDPSPQNSPQKEFCQPLLSPQPQAVHSLINPIPVDVELSTRITESDLTPETSFSFEEPVSCVSLAQDFHEEMLAWYEDQDSVKKATLV</sequence>
<dbReference type="SMART" id="SM01196">
    <property type="entry name" value="FERM_C"/>
    <property type="match status" value="1"/>
</dbReference>
<dbReference type="SMART" id="SM00295">
    <property type="entry name" value="B41"/>
    <property type="match status" value="1"/>
</dbReference>
<feature type="compositionally biased region" description="Polar residues" evidence="6">
    <location>
        <begin position="1127"/>
        <end position="1148"/>
    </location>
</feature>
<feature type="region of interest" description="Disordered" evidence="6">
    <location>
        <begin position="831"/>
        <end position="860"/>
    </location>
</feature>
<dbReference type="InterPro" id="IPR019749">
    <property type="entry name" value="Band_41_domain"/>
</dbReference>